<keyword evidence="1" id="KW-1133">Transmembrane helix</keyword>
<evidence type="ECO:0008006" key="4">
    <source>
        <dbReference type="Google" id="ProtNLM"/>
    </source>
</evidence>
<evidence type="ECO:0000256" key="1">
    <source>
        <dbReference type="SAM" id="Phobius"/>
    </source>
</evidence>
<feature type="transmembrane region" description="Helical" evidence="1">
    <location>
        <begin position="181"/>
        <end position="212"/>
    </location>
</feature>
<comment type="caution">
    <text evidence="2">The sequence shown here is derived from an EMBL/GenBank/DDBJ whole genome shotgun (WGS) entry which is preliminary data.</text>
</comment>
<feature type="transmembrane region" description="Helical" evidence="1">
    <location>
        <begin position="43"/>
        <end position="63"/>
    </location>
</feature>
<feature type="transmembrane region" description="Helical" evidence="1">
    <location>
        <begin position="69"/>
        <end position="90"/>
    </location>
</feature>
<dbReference type="EMBL" id="JBHUOG010000002">
    <property type="protein sequence ID" value="MFD2797249.1"/>
    <property type="molecule type" value="Genomic_DNA"/>
</dbReference>
<feature type="transmembrane region" description="Helical" evidence="1">
    <location>
        <begin position="102"/>
        <end position="121"/>
    </location>
</feature>
<feature type="transmembrane region" description="Helical" evidence="1">
    <location>
        <begin position="224"/>
        <end position="243"/>
    </location>
</feature>
<proteinExistence type="predicted"/>
<name>A0ABW5W257_9MICO</name>
<feature type="transmembrane region" description="Helical" evidence="1">
    <location>
        <begin position="341"/>
        <end position="360"/>
    </location>
</feature>
<feature type="transmembrane region" description="Helical" evidence="1">
    <location>
        <begin position="127"/>
        <end position="145"/>
    </location>
</feature>
<dbReference type="Proteomes" id="UP001597479">
    <property type="component" value="Unassembled WGS sequence"/>
</dbReference>
<reference evidence="3" key="1">
    <citation type="journal article" date="2019" name="Int. J. Syst. Evol. Microbiol.">
        <title>The Global Catalogue of Microorganisms (GCM) 10K type strain sequencing project: providing services to taxonomists for standard genome sequencing and annotation.</title>
        <authorList>
            <consortium name="The Broad Institute Genomics Platform"/>
            <consortium name="The Broad Institute Genome Sequencing Center for Infectious Disease"/>
            <person name="Wu L."/>
            <person name="Ma J."/>
        </authorList>
    </citation>
    <scope>NUCLEOTIDE SEQUENCE [LARGE SCALE GENOMIC DNA]</scope>
    <source>
        <strain evidence="3">CCM 7044</strain>
    </source>
</reference>
<gene>
    <name evidence="2" type="ORF">ACFS27_27065</name>
</gene>
<keyword evidence="1" id="KW-0472">Membrane</keyword>
<sequence length="425" mass="44158">MTSSPVAPALALPSPEGREGWAVVTVGLAGLGILLVGLDLDVYLGLTAGALLVGAFLPLWLSSVRGSRWTVAVFVLLAACLVADVALSAWMSDSRVFSRVAFFESVFLLVSLAFGIGWILWARKLMPDWGIGVLFGLGLLLSVNPGSELFPVSPWKFGFALPVTILVLALAMRVRSRWVEVIALLGLAGVSALSSARSGAAVLLLVLVLVVWQSMKRPTTSRGAALRTVLLVGTLAVGTYFALQAAILDGAMGDEARERTLMQLDTSGSLIAGGRPELGATTALMGAQPAGFGGGTMPSMHDLQIAKSGMAGLGYDPNNGYVENYLFGAGIELHSVVGDLWAWYGLAGLVLAVVLAVFFVSRVAMLATARSASALVLFLGVKAVWDLMFSPAESALTTLVLGVALLAPVAARAPRPAAKLSVQAG</sequence>
<feature type="transmembrane region" description="Helical" evidence="1">
    <location>
        <begin position="20"/>
        <end position="38"/>
    </location>
</feature>
<keyword evidence="3" id="KW-1185">Reference proteome</keyword>
<keyword evidence="1" id="KW-0812">Transmembrane</keyword>
<evidence type="ECO:0000313" key="2">
    <source>
        <dbReference type="EMBL" id="MFD2797249.1"/>
    </source>
</evidence>
<accession>A0ABW5W257</accession>
<dbReference type="RefSeq" id="WP_377190146.1">
    <property type="nucleotide sequence ID" value="NZ_JBHUOG010000002.1"/>
</dbReference>
<evidence type="ECO:0000313" key="3">
    <source>
        <dbReference type="Proteomes" id="UP001597479"/>
    </source>
</evidence>
<protein>
    <recommendedName>
        <fullName evidence="4">O-antigen ligase</fullName>
    </recommendedName>
</protein>
<organism evidence="2 3">
    <name type="scientific">Promicromonospora vindobonensis</name>
    <dbReference type="NCBI Taxonomy" id="195748"/>
    <lineage>
        <taxon>Bacteria</taxon>
        <taxon>Bacillati</taxon>
        <taxon>Actinomycetota</taxon>
        <taxon>Actinomycetes</taxon>
        <taxon>Micrococcales</taxon>
        <taxon>Promicromonosporaceae</taxon>
        <taxon>Promicromonospora</taxon>
    </lineage>
</organism>